<sequence>MSDMTDVACNSRNLSGKRTCAPGQAEQKIIEGFRRLTDDEKRKVLRLIDLLIYHPEDAED</sequence>
<comment type="caution">
    <text evidence="1">The sequence shown here is derived from an EMBL/GenBank/DDBJ whole genome shotgun (WGS) entry which is preliminary data.</text>
</comment>
<dbReference type="EMBL" id="JAFFRZ010000001">
    <property type="protein sequence ID" value="MDH4623727.1"/>
    <property type="molecule type" value="Genomic_DNA"/>
</dbReference>
<accession>A0AA43DWC9</accession>
<dbReference type="AlphaFoldDB" id="A0AA43DWC9"/>
<name>A0AA43DWC9_PSESX</name>
<reference evidence="1" key="1">
    <citation type="submission" date="2021-02" db="EMBL/GenBank/DDBJ databases">
        <title>Genome analysis of blister spot of apple pathogen from New York area.</title>
        <authorList>
            <person name="Kandel P."/>
            <person name="Hockett K.L."/>
            <person name="Santander R."/>
            <person name="Acimovic S."/>
        </authorList>
    </citation>
    <scope>NUCLEOTIDE SEQUENCE</scope>
    <source>
        <strain evidence="1">PSP1</strain>
    </source>
</reference>
<proteinExistence type="predicted"/>
<organism evidence="1 2">
    <name type="scientific">Pseudomonas syringae pv. papulans</name>
    <dbReference type="NCBI Taxonomy" id="83963"/>
    <lineage>
        <taxon>Bacteria</taxon>
        <taxon>Pseudomonadati</taxon>
        <taxon>Pseudomonadota</taxon>
        <taxon>Gammaproteobacteria</taxon>
        <taxon>Pseudomonadales</taxon>
        <taxon>Pseudomonadaceae</taxon>
        <taxon>Pseudomonas</taxon>
        <taxon>Pseudomonas syringae</taxon>
    </lineage>
</organism>
<dbReference type="Proteomes" id="UP001162155">
    <property type="component" value="Unassembled WGS sequence"/>
</dbReference>
<evidence type="ECO:0000313" key="2">
    <source>
        <dbReference type="Proteomes" id="UP001162155"/>
    </source>
</evidence>
<evidence type="ECO:0000313" key="1">
    <source>
        <dbReference type="EMBL" id="MDH4623727.1"/>
    </source>
</evidence>
<dbReference type="RefSeq" id="WP_044308458.1">
    <property type="nucleotide sequence ID" value="NZ_JAFFRY010000003.1"/>
</dbReference>
<gene>
    <name evidence="1" type="ORF">JW322_18645</name>
</gene>
<protein>
    <submittedName>
        <fullName evidence="1">Uncharacterized protein</fullName>
    </submittedName>
</protein>